<dbReference type="PANTHER" id="PTHR45790">
    <property type="entry name" value="SIROHEME SYNTHASE-RELATED"/>
    <property type="match status" value="1"/>
</dbReference>
<dbReference type="PROSITE" id="PS00839">
    <property type="entry name" value="SUMT_1"/>
    <property type="match status" value="1"/>
</dbReference>
<comment type="function">
    <text evidence="10">Siroheme synthase involved in methionine biosynthesis.</text>
</comment>
<comment type="similarity">
    <text evidence="1">Belongs to the precorrin methyltransferase family.</text>
</comment>
<dbReference type="GO" id="GO:0004851">
    <property type="term" value="F:uroporphyrin-III C-methyltransferase activity"/>
    <property type="evidence" value="ECO:0007669"/>
    <property type="project" value="UniProtKB-EC"/>
</dbReference>
<dbReference type="FunFam" id="3.30.950.10:FF:000005">
    <property type="entry name" value="Uroporphyrin-III c-methyltransferase, putative"/>
    <property type="match status" value="1"/>
</dbReference>
<dbReference type="Pfam" id="PF13241">
    <property type="entry name" value="NAD_binding_7"/>
    <property type="match status" value="1"/>
</dbReference>
<dbReference type="SUPFAM" id="SSF75615">
    <property type="entry name" value="Siroheme synthase middle domains-like"/>
    <property type="match status" value="1"/>
</dbReference>
<evidence type="ECO:0000256" key="5">
    <source>
        <dbReference type="ARBA" id="ARBA00022679"/>
    </source>
</evidence>
<keyword evidence="3" id="KW-0489">Methyltransferase</keyword>
<dbReference type="Gene3D" id="3.40.1010.10">
    <property type="entry name" value="Cobalt-precorrin-4 Transmethylase, Domain 1"/>
    <property type="match status" value="1"/>
</dbReference>
<dbReference type="FunFam" id="3.40.1010.10:FF:000006">
    <property type="entry name" value="Siroheme synthase, putative"/>
    <property type="match status" value="1"/>
</dbReference>
<dbReference type="InterPro" id="IPR006366">
    <property type="entry name" value="CobA/CysG_C"/>
</dbReference>
<dbReference type="InterPro" id="IPR000878">
    <property type="entry name" value="4pyrrol_Mease"/>
</dbReference>
<dbReference type="InterPro" id="IPR035996">
    <property type="entry name" value="4pyrrol_Methylase_sf"/>
</dbReference>
<dbReference type="GO" id="GO:0032259">
    <property type="term" value="P:methylation"/>
    <property type="evidence" value="ECO:0007669"/>
    <property type="project" value="UniProtKB-KW"/>
</dbReference>
<proteinExistence type="inferred from homology"/>
<dbReference type="InterPro" id="IPR014777">
    <property type="entry name" value="4pyrrole_Mease_sub1"/>
</dbReference>
<comment type="catalytic activity">
    <reaction evidence="9">
        <text>uroporphyrinogen III + 2 S-adenosyl-L-methionine = precorrin-2 + 2 S-adenosyl-L-homocysteine + H(+)</text>
        <dbReference type="Rhea" id="RHEA:32459"/>
        <dbReference type="ChEBI" id="CHEBI:15378"/>
        <dbReference type="ChEBI" id="CHEBI:57308"/>
        <dbReference type="ChEBI" id="CHEBI:57856"/>
        <dbReference type="ChEBI" id="CHEBI:58827"/>
        <dbReference type="ChEBI" id="CHEBI:59789"/>
        <dbReference type="EC" id="2.1.1.107"/>
    </reaction>
</comment>
<keyword evidence="7" id="KW-0486">Methionine biosynthesis</keyword>
<dbReference type="AlphaFoldDB" id="A0AAN6HZC3"/>
<evidence type="ECO:0000256" key="2">
    <source>
        <dbReference type="ARBA" id="ARBA00012162"/>
    </source>
</evidence>
<evidence type="ECO:0000256" key="8">
    <source>
        <dbReference type="ARBA" id="ARBA00023244"/>
    </source>
</evidence>
<dbReference type="InterPro" id="IPR014776">
    <property type="entry name" value="4pyrrole_Mease_sub2"/>
</dbReference>
<evidence type="ECO:0000256" key="9">
    <source>
        <dbReference type="ARBA" id="ARBA00052360"/>
    </source>
</evidence>
<gene>
    <name evidence="12" type="ORF">KL933_003914</name>
</gene>
<evidence type="ECO:0000259" key="11">
    <source>
        <dbReference type="Pfam" id="PF00590"/>
    </source>
</evidence>
<keyword evidence="8" id="KW-0627">Porphyrin biosynthesis</keyword>
<dbReference type="Pfam" id="PF00590">
    <property type="entry name" value="TP_methylase"/>
    <property type="match status" value="1"/>
</dbReference>
<dbReference type="Proteomes" id="UP000738402">
    <property type="component" value="Unassembled WGS sequence"/>
</dbReference>
<keyword evidence="4" id="KW-0028">Amino-acid biosynthesis</keyword>
<dbReference type="SUPFAM" id="SSF53790">
    <property type="entry name" value="Tetrapyrrole methylase"/>
    <property type="match status" value="1"/>
</dbReference>
<evidence type="ECO:0000256" key="1">
    <source>
        <dbReference type="ARBA" id="ARBA00005879"/>
    </source>
</evidence>
<evidence type="ECO:0000313" key="13">
    <source>
        <dbReference type="Proteomes" id="UP000738402"/>
    </source>
</evidence>
<organism evidence="12 13">
    <name type="scientific">Ogataea haglerorum</name>
    <dbReference type="NCBI Taxonomy" id="1937702"/>
    <lineage>
        <taxon>Eukaryota</taxon>
        <taxon>Fungi</taxon>
        <taxon>Dikarya</taxon>
        <taxon>Ascomycota</taxon>
        <taxon>Saccharomycotina</taxon>
        <taxon>Pichiomycetes</taxon>
        <taxon>Pichiales</taxon>
        <taxon>Pichiaceae</taxon>
        <taxon>Ogataea</taxon>
    </lineage>
</organism>
<evidence type="ECO:0000256" key="7">
    <source>
        <dbReference type="ARBA" id="ARBA00023167"/>
    </source>
</evidence>
<evidence type="ECO:0000313" key="12">
    <source>
        <dbReference type="EMBL" id="KAG7725866.1"/>
    </source>
</evidence>
<name>A0AAN6HZC3_9ASCO</name>
<comment type="caution">
    <text evidence="12">The sequence shown here is derived from an EMBL/GenBank/DDBJ whole genome shotgun (WGS) entry which is preliminary data.</text>
</comment>
<reference evidence="12" key="1">
    <citation type="journal article" date="2021" name="G3 (Bethesda)">
        <title>Genomic diversity, chromosomal rearrangements, and interspecies hybridization in the ogataea polymorpha species complex.</title>
        <authorList>
            <person name="Hanson S.J."/>
            <person name="Cinneide E.O."/>
            <person name="Salzberg L.I."/>
            <person name="Wolfe K.H."/>
            <person name="McGowan J."/>
            <person name="Fitzpatrick D.A."/>
            <person name="Matlin K."/>
        </authorList>
    </citation>
    <scope>NUCLEOTIDE SEQUENCE</scope>
    <source>
        <strain evidence="12">83-405-1</strain>
    </source>
</reference>
<dbReference type="GO" id="GO:0019354">
    <property type="term" value="P:siroheme biosynthetic process"/>
    <property type="evidence" value="ECO:0007669"/>
    <property type="project" value="InterPro"/>
</dbReference>
<dbReference type="EMBL" id="JAHLUH010000011">
    <property type="protein sequence ID" value="KAG7725866.1"/>
    <property type="molecule type" value="Genomic_DNA"/>
</dbReference>
<evidence type="ECO:0000256" key="4">
    <source>
        <dbReference type="ARBA" id="ARBA00022605"/>
    </source>
</evidence>
<dbReference type="InterPro" id="IPR003043">
    <property type="entry name" value="Uropor_MeTrfase_CS"/>
</dbReference>
<dbReference type="Gene3D" id="1.10.3280.10">
    <property type="entry name" value="Siroheme synthase, domain 3"/>
    <property type="match status" value="1"/>
</dbReference>
<protein>
    <recommendedName>
        <fullName evidence="2">uroporphyrinogen-III C-methyltransferase</fullName>
        <ecNumber evidence="2">2.1.1.107</ecNumber>
    </recommendedName>
</protein>
<dbReference type="EC" id="2.1.1.107" evidence="2"/>
<evidence type="ECO:0000256" key="6">
    <source>
        <dbReference type="ARBA" id="ARBA00022691"/>
    </source>
</evidence>
<dbReference type="InterPro" id="IPR050161">
    <property type="entry name" value="Siro_Cobalamin_biosynth"/>
</dbReference>
<dbReference type="Gene3D" id="3.30.950.10">
    <property type="entry name" value="Methyltransferase, Cobalt-precorrin-4 Transmethylase, Domain 2"/>
    <property type="match status" value="1"/>
</dbReference>
<keyword evidence="5" id="KW-0808">Transferase</keyword>
<dbReference type="Gene3D" id="3.40.50.720">
    <property type="entry name" value="NAD(P)-binding Rossmann-like Domain"/>
    <property type="match status" value="1"/>
</dbReference>
<dbReference type="GO" id="GO:0000103">
    <property type="term" value="P:sulfate assimilation"/>
    <property type="evidence" value="ECO:0007669"/>
    <property type="project" value="InterPro"/>
</dbReference>
<dbReference type="PANTHER" id="PTHR45790:SF6">
    <property type="entry name" value="UROPORPHYRINOGEN-III C-METHYLTRANSFERASE"/>
    <property type="match status" value="1"/>
</dbReference>
<keyword evidence="6" id="KW-0949">S-adenosyl-L-methionine</keyword>
<dbReference type="PIRSF" id="PIRSF036555">
    <property type="entry name" value="SUMT_yeast"/>
    <property type="match status" value="1"/>
</dbReference>
<dbReference type="GO" id="GO:0009086">
    <property type="term" value="P:methionine biosynthetic process"/>
    <property type="evidence" value="ECO:0007669"/>
    <property type="project" value="UniProtKB-KW"/>
</dbReference>
<dbReference type="InterPro" id="IPR012066">
    <property type="entry name" value="Met1_fungi"/>
</dbReference>
<dbReference type="CDD" id="cd11642">
    <property type="entry name" value="SUMT"/>
    <property type="match status" value="1"/>
</dbReference>
<accession>A0AAN6HZC3</accession>
<feature type="domain" description="Tetrapyrrole methylase" evidence="11">
    <location>
        <begin position="244"/>
        <end position="451"/>
    </location>
</feature>
<sequence>MKFLCAHECSGEHHLIIDDSANLSRVVISRITNIIESGAKPILVNENLAVRALNSALFNQQELEVVQKKIEIRDLETFGRCEVDNVVDRVFVTMKNDSPVKRQLYERCKKLRIPINTINSSELSSFTMLSTYKKGDFQLGVTTTHQSCKLANRLKREIVQKLPENLDRIVSNIGNLKRRIQFIDSEDEDILDDVKDAKRPRWLSQIIEYYPLSKLADISVSDLTDAYANMPVVELQDATKQGRISLVGSGPGSLSMLTVGALHEIYNADLILADKLVPQQIIDIIPQRTEVFIARKFPGNAENAQQELLNIGLENLRQGKHIVRLKQGDPYIFGRGGEEYNFFASHGYRPVVMPGLTSALVAPVVATIPTTHRDVSDQVLVCTGTGKKGKLPDLPAFEANRTVVFLMSLGKMVDILPLLYDRKWPTDLPVCVVERASCPDQRLIRTRLGDLINVLKSVESRPPGLLVTGYSCDVLCKLEEGQTYRIEEGYQETHVRASLHEIIGVLSEDKPVKQTHV</sequence>
<evidence type="ECO:0000256" key="3">
    <source>
        <dbReference type="ARBA" id="ARBA00022603"/>
    </source>
</evidence>
<evidence type="ECO:0000256" key="10">
    <source>
        <dbReference type="ARBA" id="ARBA00055636"/>
    </source>
</evidence>